<dbReference type="AlphaFoldDB" id="A0A6C0EM90"/>
<dbReference type="InterPro" id="IPR013087">
    <property type="entry name" value="Znf_C2H2_type"/>
</dbReference>
<proteinExistence type="predicted"/>
<dbReference type="PROSITE" id="PS50157">
    <property type="entry name" value="ZINC_FINGER_C2H2_2"/>
    <property type="match status" value="1"/>
</dbReference>
<feature type="domain" description="C2H2-type" evidence="1">
    <location>
        <begin position="82"/>
        <end position="102"/>
    </location>
</feature>
<dbReference type="Pfam" id="PF00096">
    <property type="entry name" value="zf-C2H2"/>
    <property type="match status" value="1"/>
</dbReference>
<dbReference type="EMBL" id="MN738859">
    <property type="protein sequence ID" value="QHT28475.1"/>
    <property type="molecule type" value="Genomic_DNA"/>
</dbReference>
<evidence type="ECO:0000259" key="1">
    <source>
        <dbReference type="PROSITE" id="PS50157"/>
    </source>
</evidence>
<organism evidence="2">
    <name type="scientific">viral metagenome</name>
    <dbReference type="NCBI Taxonomy" id="1070528"/>
    <lineage>
        <taxon>unclassified sequences</taxon>
        <taxon>metagenomes</taxon>
        <taxon>organismal metagenomes</taxon>
    </lineage>
</organism>
<reference evidence="2" key="1">
    <citation type="journal article" date="2020" name="Nature">
        <title>Giant virus diversity and host interactions through global metagenomics.</title>
        <authorList>
            <person name="Schulz F."/>
            <person name="Roux S."/>
            <person name="Paez-Espino D."/>
            <person name="Jungbluth S."/>
            <person name="Walsh D.A."/>
            <person name="Denef V.J."/>
            <person name="McMahon K.D."/>
            <person name="Konstantinidis K.T."/>
            <person name="Eloe-Fadrosh E.A."/>
            <person name="Kyrpides N.C."/>
            <person name="Woyke T."/>
        </authorList>
    </citation>
    <scope>NUCLEOTIDE SEQUENCE</scope>
    <source>
        <strain evidence="2">GVMAG-M-3300001348-25</strain>
    </source>
</reference>
<accession>A0A6C0EM90</accession>
<dbReference type="SMART" id="SM00355">
    <property type="entry name" value="ZnF_C2H2"/>
    <property type="match status" value="2"/>
</dbReference>
<evidence type="ECO:0000313" key="2">
    <source>
        <dbReference type="EMBL" id="QHT28475.1"/>
    </source>
</evidence>
<sequence length="338" mass="39831">MFWLLPTHFYNFNKKQFRHFLCSKSIEQFERKKMPKNAVFFQCKKCDFSCSKKSNWDKHVMTRKHQIRTLSNEKMPKNAASYMCTNCDKNYSSRSSLWYHKKKCNEQINDISCGLVEETNEIILPFTSNEIIDVNNLDVKEMFMEVLQENKELRKTIQTMIPKMGNTTNHITNKINMNIFLNHECKDALNIMDFVESLKIQMEDLTHTGKVGFVDGITNIFIRGLRELELHKRPIHCSDLKREVLYVKDNDNWEKETENKDKLKKAIHSIKRSNIQQINSWVEENPECLATDNTKNEDYMQIVHHSLGGSGNQQDKNIHKIIKNVAKEVYLQKDGDID</sequence>
<name>A0A6C0EM90_9ZZZZ</name>
<dbReference type="Gene3D" id="3.30.160.60">
    <property type="entry name" value="Classic Zinc Finger"/>
    <property type="match status" value="1"/>
</dbReference>
<protein>
    <recommendedName>
        <fullName evidence="1">C2H2-type domain-containing protein</fullName>
    </recommendedName>
</protein>